<gene>
    <name evidence="1" type="ORF">OBE_12000</name>
</gene>
<dbReference type="AlphaFoldDB" id="K1SLG5"/>
<comment type="caution">
    <text evidence="1">The sequence shown here is derived from an EMBL/GenBank/DDBJ whole genome shotgun (WGS) entry which is preliminary data.</text>
</comment>
<accession>K1SLG5</accession>
<evidence type="ECO:0000313" key="1">
    <source>
        <dbReference type="EMBL" id="EKC54595.1"/>
    </source>
</evidence>
<organism evidence="1">
    <name type="scientific">human gut metagenome</name>
    <dbReference type="NCBI Taxonomy" id="408170"/>
    <lineage>
        <taxon>unclassified sequences</taxon>
        <taxon>metagenomes</taxon>
        <taxon>organismal metagenomes</taxon>
    </lineage>
</organism>
<protein>
    <submittedName>
        <fullName evidence="1">Uncharacterized protein</fullName>
    </submittedName>
</protein>
<proteinExistence type="predicted"/>
<sequence length="47" mass="5348">GRNLWMIYCKAPFDPEAIASTGNNYQGIDYFMVPSLRSLGFSLRVTF</sequence>
<feature type="non-terminal residue" evidence="1">
    <location>
        <position position="1"/>
    </location>
</feature>
<reference evidence="1" key="1">
    <citation type="journal article" date="2013" name="Environ. Microbiol.">
        <title>Microbiota from the distal guts of lean and obese adolescents exhibit partial functional redundancy besides clear differences in community structure.</title>
        <authorList>
            <person name="Ferrer M."/>
            <person name="Ruiz A."/>
            <person name="Lanza F."/>
            <person name="Haange S.B."/>
            <person name="Oberbach A."/>
            <person name="Till H."/>
            <person name="Bargiela R."/>
            <person name="Campoy C."/>
            <person name="Segura M.T."/>
            <person name="Richter M."/>
            <person name="von Bergen M."/>
            <person name="Seifert J."/>
            <person name="Suarez A."/>
        </authorList>
    </citation>
    <scope>NUCLEOTIDE SEQUENCE</scope>
</reference>
<dbReference type="EMBL" id="AJWZ01008262">
    <property type="protein sequence ID" value="EKC54595.1"/>
    <property type="molecule type" value="Genomic_DNA"/>
</dbReference>
<name>K1SLG5_9ZZZZ</name>